<name>A0A8C4UBI5_FALTI</name>
<protein>
    <recommendedName>
        <fullName evidence="5">Coiled-coil domain-containing protein 13</fullName>
    </recommendedName>
</protein>
<dbReference type="PANTHER" id="PTHR31935:SF1">
    <property type="entry name" value="COILED-COIL DOMAIN-CONTAINING PROTEIN 13"/>
    <property type="match status" value="1"/>
</dbReference>
<dbReference type="Ensembl" id="ENSFTIT00000011180.1">
    <property type="protein sequence ID" value="ENSFTIP00000010714.1"/>
    <property type="gene ID" value="ENSFTIG00000007172.1"/>
</dbReference>
<reference evidence="3" key="1">
    <citation type="submission" date="2025-08" db="UniProtKB">
        <authorList>
            <consortium name="Ensembl"/>
        </authorList>
    </citation>
    <scope>IDENTIFICATION</scope>
</reference>
<proteinExistence type="predicted"/>
<dbReference type="OMA" id="VNINTMN"/>
<dbReference type="OrthoDB" id="10258312at2759"/>
<keyword evidence="1" id="KW-0175">Coiled coil</keyword>
<feature type="region of interest" description="Disordered" evidence="2">
    <location>
        <begin position="526"/>
        <end position="549"/>
    </location>
</feature>
<evidence type="ECO:0000313" key="3">
    <source>
        <dbReference type="Ensembl" id="ENSFTIP00000010714.1"/>
    </source>
</evidence>
<evidence type="ECO:0000256" key="2">
    <source>
        <dbReference type="SAM" id="MobiDB-lite"/>
    </source>
</evidence>
<dbReference type="GO" id="GO:1905515">
    <property type="term" value="P:non-motile cilium assembly"/>
    <property type="evidence" value="ECO:0007669"/>
    <property type="project" value="TreeGrafter"/>
</dbReference>
<dbReference type="InterPro" id="IPR038929">
    <property type="entry name" value="CCDC13"/>
</dbReference>
<dbReference type="GO" id="GO:0031122">
    <property type="term" value="P:cytoplasmic microtubule organization"/>
    <property type="evidence" value="ECO:0007669"/>
    <property type="project" value="TreeGrafter"/>
</dbReference>
<dbReference type="Proteomes" id="UP000694562">
    <property type="component" value="Unplaced"/>
</dbReference>
<reference evidence="3" key="2">
    <citation type="submission" date="2025-09" db="UniProtKB">
        <authorList>
            <consortium name="Ensembl"/>
        </authorList>
    </citation>
    <scope>IDENTIFICATION</scope>
</reference>
<feature type="coiled-coil region" evidence="1">
    <location>
        <begin position="255"/>
        <end position="300"/>
    </location>
</feature>
<feature type="coiled-coil region" evidence="1">
    <location>
        <begin position="89"/>
        <end position="130"/>
    </location>
</feature>
<evidence type="ECO:0008006" key="5">
    <source>
        <dbReference type="Google" id="ProtNLM"/>
    </source>
</evidence>
<feature type="coiled-coil region" evidence="1">
    <location>
        <begin position="375"/>
        <end position="409"/>
    </location>
</feature>
<keyword evidence="4" id="KW-1185">Reference proteome</keyword>
<evidence type="ECO:0000256" key="1">
    <source>
        <dbReference type="SAM" id="Coils"/>
    </source>
</evidence>
<dbReference type="PANTHER" id="PTHR31935">
    <property type="entry name" value="COILED-COIL DOMAIN-CONTAINING PROTEIN 13"/>
    <property type="match status" value="1"/>
</dbReference>
<dbReference type="GO" id="GO:0034451">
    <property type="term" value="C:centriolar satellite"/>
    <property type="evidence" value="ECO:0007669"/>
    <property type="project" value="TreeGrafter"/>
</dbReference>
<evidence type="ECO:0000313" key="4">
    <source>
        <dbReference type="Proteomes" id="UP000694562"/>
    </source>
</evidence>
<accession>A0A8C4UBI5</accession>
<organism evidence="3 4">
    <name type="scientific">Falco tinnunculus</name>
    <name type="common">Common kestrel</name>
    <dbReference type="NCBI Taxonomy" id="100819"/>
    <lineage>
        <taxon>Eukaryota</taxon>
        <taxon>Metazoa</taxon>
        <taxon>Chordata</taxon>
        <taxon>Craniata</taxon>
        <taxon>Vertebrata</taxon>
        <taxon>Euteleostomi</taxon>
        <taxon>Archelosauria</taxon>
        <taxon>Archosauria</taxon>
        <taxon>Dinosauria</taxon>
        <taxon>Saurischia</taxon>
        <taxon>Theropoda</taxon>
        <taxon>Coelurosauria</taxon>
        <taxon>Aves</taxon>
        <taxon>Neognathae</taxon>
        <taxon>Neoaves</taxon>
        <taxon>Telluraves</taxon>
        <taxon>Australaves</taxon>
        <taxon>Falconiformes</taxon>
        <taxon>Falconidae</taxon>
        <taxon>Falco</taxon>
    </lineage>
</organism>
<dbReference type="AlphaFoldDB" id="A0A8C4UBI5"/>
<sequence length="635" mass="72658">CIMAAGLTDICHDGLFFPRLLEVENEQLQDQLREVQDENCRLYKLMTEKDFEIKQLQKKIQEDRLALSGTSGLAGDVAATKIVELAKKNREIMAETESEKAKVKQLNNKVKELERELQTAVEKIRSLGGDARIKQSTLKMTEGNLAESPEVKALQEKLTTANFKVIEYRNQLQSTKQELRMIQKLLANEVGEDVNIQNLLTNSGSWRGRAQQILVLQSKVRELENQLGQNKSRTSLSEIDEELLALSDPRKLSAQEKNLLKIRNLEKEKKETLEKLTGEHDALQKSHEEVKKKLDASKARNKILCCEVKTLKGQIITLLEKGKHDDELIDTLLIQQKQMQEILKHLSQQDEKNKESQQMLGQHLNSEVQQQNCLIEKLRQMVAEREAKVQELEEEIRQLTLQVGSQKKLTRGAHFVIILDLFLPLSTVSKMGHTLVESAATKPSLLRNTITPGRLTGTDSPDLKVLQTQITEHKALCQAAEVEKDRLLELVTVLQKRYNKVLKAEKRLQEERRRCVILEQQLEKLQMDPGRNTGAQKPPLRSKTGQPVSHSRLTMNASDRQELSVAQLSKLPLESQVEELRTRLVIQQDENEVLKAALETTVRKKEEDFKLYQDTMDQVKDIFLQAIQQQKQEES</sequence>